<comment type="similarity">
    <text evidence="1">Belongs to the filamin family.</text>
</comment>
<reference evidence="3" key="1">
    <citation type="submission" date="2021-02" db="EMBL/GenBank/DDBJ databases">
        <authorList>
            <person name="Bekaert M."/>
        </authorList>
    </citation>
    <scope>NUCLEOTIDE SEQUENCE</scope>
    <source>
        <strain evidence="3">IoA-00</strain>
    </source>
</reference>
<evidence type="ECO:0000256" key="2">
    <source>
        <dbReference type="ARBA" id="ARBA00022737"/>
    </source>
</evidence>
<dbReference type="GO" id="GO:0051015">
    <property type="term" value="F:actin filament binding"/>
    <property type="evidence" value="ECO:0007669"/>
    <property type="project" value="InterPro"/>
</dbReference>
<dbReference type="InterPro" id="IPR014756">
    <property type="entry name" value="Ig_E-set"/>
</dbReference>
<sequence length="1493" mass="161163">MWSIITSPMGGTPFKAKAYDSSNVLVFTPIPWGTIGENLEFTVDASKAGEGNLEITISARGRNIPTQVHPQGSARFAVSFVPLEAVDHVINITFNKDLVPGAPFTAKIHTDPNHIEVSGAAIAATAVGKSSFFTLSNVNGSVEDIEIIIESPTGDHVPALVQDRGGGSFRAEFCPRIAGEHRIYVTFNSEPVPGSPFACKVYNWRHLRQDPENLEVTVNNGQVPTSAQAQGNHTYAISFIPKEAKPHIVELKFNSENVPGSPFKCLVVDAAKVNMSGDGLEKVPVHRQATFFIDGPPDVGDPEVKILSPYRKSVLNSIRFLAEGHFAVDYTPTTVGDHQVDVKMADLHVQGSPFTVKAYDASKVEVSNITSGVIGKLVFFSIDASQAGAGNLEIIVSVNGKNVPNFVNSEGNAKFQVKFNPVEAKTHILSVKFNDESVPNSPFECKIRDESNLSLSGSGLKMCPTNFPAEFTIDGGGFDESECAVFVQSPSNVSLPVKVSGNSKILATYHPTEVGPHNIRVLINDREVNDSPFTCNVYDVSKVVVAGLSRKNIVGKPITFTVDASQAGEGTLELVVSTDNSTKLCRIFVNISFNEESIPNNPFECFVENADPYSSASGVLTDSFSDLVLRGDGLKVASVGTNAVFTVDCKMYQENVTVRIVDPRNDVLPERVTELQTGLLRVTTVGNPHRVDVFDPKRIRVTKVGTAILGEESKVNVDTSAAGRGALSVIIRAAGQEVRHSIRDLADGRYEILYYPQMAISHKLDIKYNGYPITSGPLEVKVKNPNFGKVVTASGLGLYQARVNGKPSTFTIESLGHSSKEFDITVTGPPDVIPPNEAIPVRCYIQKDGNLMPEFIATTAGVYKIEVLHNRKPIIGSPFNCQSYDPSKVELTNIKDGENIAGEAIRFHVQRRHAGFAELEVVVTSPLGGDLPIEVKGLAGDKTEEVPGSPLNFAVQETPTYGMGQANYMPKIFGRGLYSGLVNEVVSFQIDTSGFPPGSPDPSIYISGPNTNAKTTIEKDSNGLLVVKFIPMETQNMRCDLAYTLEWLEFHLDYDGFMELTQNVEKILTFDTRKAGPGELESEIKSSHRRLDSRIETEGHKSHVIFTPYDDSEHTIDIKWNGYPIRNIPIIGRVDYKNTIENGFSTQNQSANTSEAIIATASSSSASSSVASSASVGVGVGAHPGSGKVRLTGKGLASAFCDVPNTFIIDGSTANDSGKPEVQMTGSKSDIGVVLKPLGNNVWQAEYTPTLPGTYLLNVHWSGKQVKGCPLKLVAESSGKESKVLCAGEGLRMGTLGKDIRSFIDTRQAGPGELTLHCIGPHGKTAYCELKDHQDGTFSLNIKPQESGKHNLSIKYGGKNVPGSPFNLRVSGAPDPSKVRVYGPGIEHGVLAMYQSRFICDTRGAGAGQLSVRMKGPKGAFRPGDYRIDVRWSGKSVPGSPFVVMIFDTQEELSRFVQTSSSSYSPNGNNDLYGTLGNYGNTLPWRGSQAQLN</sequence>
<dbReference type="PROSITE" id="PS50194">
    <property type="entry name" value="FILAMIN_REPEAT"/>
    <property type="match status" value="15"/>
</dbReference>
<proteinExistence type="inferred from homology"/>
<accession>A0A7R8CG68</accession>
<evidence type="ECO:0000256" key="1">
    <source>
        <dbReference type="ARBA" id="ARBA00009238"/>
    </source>
</evidence>
<dbReference type="SMART" id="SM00557">
    <property type="entry name" value="IG_FLMN"/>
    <property type="match status" value="13"/>
</dbReference>
<dbReference type="Gene3D" id="2.60.40.10">
    <property type="entry name" value="Immunoglobulins"/>
    <property type="match status" value="14"/>
</dbReference>
<dbReference type="InterPro" id="IPR013783">
    <property type="entry name" value="Ig-like_fold"/>
</dbReference>
<keyword evidence="2" id="KW-0677">Repeat</keyword>
<dbReference type="GO" id="GO:0030036">
    <property type="term" value="P:actin cytoskeleton organization"/>
    <property type="evidence" value="ECO:0007669"/>
    <property type="project" value="InterPro"/>
</dbReference>
<dbReference type="Proteomes" id="UP000675881">
    <property type="component" value="Chromosome 11"/>
</dbReference>
<dbReference type="FunFam" id="2.60.40.10:FF:001473">
    <property type="entry name" value="Jitterbug, isoform C"/>
    <property type="match status" value="1"/>
</dbReference>
<dbReference type="Pfam" id="PF00630">
    <property type="entry name" value="Filamin"/>
    <property type="match status" value="10"/>
</dbReference>
<dbReference type="PANTHER" id="PTHR38537">
    <property type="entry name" value="JITTERBUG, ISOFORM N"/>
    <property type="match status" value="1"/>
</dbReference>
<dbReference type="SUPFAM" id="SSF81296">
    <property type="entry name" value="E set domains"/>
    <property type="match status" value="15"/>
</dbReference>
<organism evidence="3 4">
    <name type="scientific">Lepeophtheirus salmonis</name>
    <name type="common">Salmon louse</name>
    <name type="synonym">Caligus salmonis</name>
    <dbReference type="NCBI Taxonomy" id="72036"/>
    <lineage>
        <taxon>Eukaryota</taxon>
        <taxon>Metazoa</taxon>
        <taxon>Ecdysozoa</taxon>
        <taxon>Arthropoda</taxon>
        <taxon>Crustacea</taxon>
        <taxon>Multicrustacea</taxon>
        <taxon>Hexanauplia</taxon>
        <taxon>Copepoda</taxon>
        <taxon>Siphonostomatoida</taxon>
        <taxon>Caligidae</taxon>
        <taxon>Lepeophtheirus</taxon>
    </lineage>
</organism>
<evidence type="ECO:0000313" key="3">
    <source>
        <dbReference type="EMBL" id="CAF2812969.1"/>
    </source>
</evidence>
<dbReference type="InterPro" id="IPR044801">
    <property type="entry name" value="Filamin"/>
</dbReference>
<gene>
    <name evidence="3" type="ORF">LSAA_2767</name>
</gene>
<dbReference type="EMBL" id="HG994590">
    <property type="protein sequence ID" value="CAF2812969.1"/>
    <property type="molecule type" value="Genomic_DNA"/>
</dbReference>
<dbReference type="PANTHER" id="PTHR38537:SF13">
    <property type="entry name" value="JITTERBUG, ISOFORM N"/>
    <property type="match status" value="1"/>
</dbReference>
<name>A0A7R8CG68_LEPSM</name>
<dbReference type="InterPro" id="IPR001298">
    <property type="entry name" value="Filamin/ABP280_rpt"/>
</dbReference>
<dbReference type="OrthoDB" id="18740at2759"/>
<protein>
    <submittedName>
        <fullName evidence="3">FLNA</fullName>
    </submittedName>
</protein>
<keyword evidence="4" id="KW-1185">Reference proteome</keyword>
<dbReference type="InterPro" id="IPR017868">
    <property type="entry name" value="Filamin/ABP280_repeat-like"/>
</dbReference>
<evidence type="ECO:0000313" key="4">
    <source>
        <dbReference type="Proteomes" id="UP000675881"/>
    </source>
</evidence>